<sequence length="326" mass="36791">MTAKKTQKAFNILSIDGGGILGLYSAKILTLIEKEFFTKEETYASKFDLIAGTSTGGIIALGLALGRKACEIVSFYEKYGNQIFNKKWYTKLCWLITYRYSALPLCEALTKFFDNKKVKDCQTKILIPAIDVSNCQPLIFKTDHNGSLTRDLNTKLVDIALATSAAPTYFPLHRFGNYRGLVDGGLWQNNPALFAVIEACTYFVGADKEYERINVLSIGNPLSAIKETVSVEDRKSGLIKWMNKIVSVPMKISSFGTDDILSFISRNKALFVEKYLRIESKNLANKKEYKKLSLDYVSPRAYSMLSELSNHDFNKNKSDIIKFFKE</sequence>
<evidence type="ECO:0000259" key="4">
    <source>
        <dbReference type="PROSITE" id="PS51635"/>
    </source>
</evidence>
<comment type="similarity">
    <text evidence="1">Belongs to the patatin family.</text>
</comment>
<dbReference type="InterPro" id="IPR016035">
    <property type="entry name" value="Acyl_Trfase/lysoPLipase"/>
</dbReference>
<dbReference type="AlphaFoldDB" id="A0A0B7GR96"/>
<dbReference type="GO" id="GO:0047372">
    <property type="term" value="F:monoacylglycerol lipase activity"/>
    <property type="evidence" value="ECO:0007669"/>
    <property type="project" value="TreeGrafter"/>
</dbReference>
<dbReference type="PANTHER" id="PTHR32176">
    <property type="entry name" value="XYLOSE ISOMERASE"/>
    <property type="match status" value="1"/>
</dbReference>
<organism evidence="5 6">
    <name type="scientific">Treponema phagedenis</name>
    <dbReference type="NCBI Taxonomy" id="162"/>
    <lineage>
        <taxon>Bacteria</taxon>
        <taxon>Pseudomonadati</taxon>
        <taxon>Spirochaetota</taxon>
        <taxon>Spirochaetia</taxon>
        <taxon>Spirochaetales</taxon>
        <taxon>Treponemataceae</taxon>
        <taxon>Treponema</taxon>
    </lineage>
</organism>
<dbReference type="PANTHER" id="PTHR32176:SF92">
    <property type="entry name" value="XYLOSE ISOMERASE"/>
    <property type="match status" value="1"/>
</dbReference>
<feature type="short sequence motif" description="GXGXXG" evidence="3">
    <location>
        <begin position="17"/>
        <end position="22"/>
    </location>
</feature>
<dbReference type="SUPFAM" id="SSF52151">
    <property type="entry name" value="FabD/lysophospholipase-like"/>
    <property type="match status" value="1"/>
</dbReference>
<dbReference type="GeneID" id="57753919"/>
<dbReference type="NCBIfam" id="NF041079">
    <property type="entry name" value="CBASS_lipase"/>
    <property type="match status" value="1"/>
</dbReference>
<dbReference type="Proteomes" id="UP000042527">
    <property type="component" value="Unassembled WGS sequence"/>
</dbReference>
<dbReference type="GO" id="GO:0016042">
    <property type="term" value="P:lipid catabolic process"/>
    <property type="evidence" value="ECO:0007669"/>
    <property type="project" value="UniProtKB-UniRule"/>
</dbReference>
<dbReference type="Pfam" id="PF01734">
    <property type="entry name" value="Patatin"/>
    <property type="match status" value="1"/>
</dbReference>
<feature type="short sequence motif" description="DGA/G" evidence="3">
    <location>
        <begin position="183"/>
        <end position="185"/>
    </location>
</feature>
<keyword evidence="2 3" id="KW-0443">Lipid metabolism</keyword>
<dbReference type="CDD" id="cd07199">
    <property type="entry name" value="Pat17_PNPLA8_PNPLA9_like"/>
    <property type="match status" value="1"/>
</dbReference>
<feature type="short sequence motif" description="GXSXG" evidence="3">
    <location>
        <begin position="52"/>
        <end position="56"/>
    </location>
</feature>
<evidence type="ECO:0000256" key="1">
    <source>
        <dbReference type="ARBA" id="ARBA00010240"/>
    </source>
</evidence>
<feature type="active site" description="Nucleophile" evidence="3">
    <location>
        <position position="54"/>
    </location>
</feature>
<keyword evidence="3" id="KW-0378">Hydrolase</keyword>
<dbReference type="PROSITE" id="PS51635">
    <property type="entry name" value="PNPLA"/>
    <property type="match status" value="1"/>
</dbReference>
<dbReference type="InterPro" id="IPR002641">
    <property type="entry name" value="PNPLA_dom"/>
</dbReference>
<protein>
    <submittedName>
        <fullName evidence="5">Putative Patatin-like phospholipase</fullName>
    </submittedName>
</protein>
<accession>A0A0B7GR96</accession>
<evidence type="ECO:0000256" key="2">
    <source>
        <dbReference type="ARBA" id="ARBA00023098"/>
    </source>
</evidence>
<dbReference type="RefSeq" id="WP_052812457.1">
    <property type="nucleotide sequence ID" value="NZ_CDNC01000005.1"/>
</dbReference>
<dbReference type="Gene3D" id="3.40.1090.10">
    <property type="entry name" value="Cytosolic phospholipase A2 catalytic domain"/>
    <property type="match status" value="1"/>
</dbReference>
<keyword evidence="3" id="KW-0442">Lipid degradation</keyword>
<keyword evidence="6" id="KW-1185">Reference proteome</keyword>
<evidence type="ECO:0000313" key="6">
    <source>
        <dbReference type="Proteomes" id="UP000042527"/>
    </source>
</evidence>
<reference evidence="6" key="1">
    <citation type="submission" date="2015-01" db="EMBL/GenBank/DDBJ databases">
        <authorList>
            <person name="Manzoor Shahid"/>
            <person name="Zubair Saima"/>
        </authorList>
    </citation>
    <scope>NUCLEOTIDE SEQUENCE [LARGE SCALE GENOMIC DNA]</scope>
    <source>
        <strain evidence="6">V1</strain>
    </source>
</reference>
<proteinExistence type="inferred from homology"/>
<gene>
    <name evidence="5" type="ORF">TPHV1_130011</name>
</gene>
<dbReference type="GO" id="GO:0004620">
    <property type="term" value="F:phospholipase activity"/>
    <property type="evidence" value="ECO:0007669"/>
    <property type="project" value="TreeGrafter"/>
</dbReference>
<evidence type="ECO:0000313" key="5">
    <source>
        <dbReference type="EMBL" id="CEM60973.1"/>
    </source>
</evidence>
<evidence type="ECO:0000256" key="3">
    <source>
        <dbReference type="PROSITE-ProRule" id="PRU01161"/>
    </source>
</evidence>
<feature type="active site" description="Proton acceptor" evidence="3">
    <location>
        <position position="183"/>
    </location>
</feature>
<feature type="domain" description="PNPLA" evidence="4">
    <location>
        <begin position="13"/>
        <end position="196"/>
    </location>
</feature>
<name>A0A0B7GR96_TREPH</name>
<dbReference type="EMBL" id="CDNC01000005">
    <property type="protein sequence ID" value="CEM60973.1"/>
    <property type="molecule type" value="Genomic_DNA"/>
</dbReference>
<dbReference type="OrthoDB" id="9807112at2"/>